<reference evidence="12 13" key="1">
    <citation type="journal article" date="2014" name="Genome Announc.">
        <title>Draft Genome Sequence of Paenibacillus pini JCM 16418T, Isolated from the Rhizosphere of Pine Tree.</title>
        <authorList>
            <person name="Yuki M."/>
            <person name="Oshima K."/>
            <person name="Suda W."/>
            <person name="Oshida Y."/>
            <person name="Kitamura K."/>
            <person name="Iida Y."/>
            <person name="Hattori M."/>
            <person name="Ohkuma M."/>
        </authorList>
    </citation>
    <scope>NUCLEOTIDE SEQUENCE [LARGE SCALE GENOMIC DNA]</scope>
    <source>
        <strain evidence="12 13">JCM 16418</strain>
    </source>
</reference>
<keyword evidence="13" id="KW-1185">Reference proteome</keyword>
<dbReference type="eggNOG" id="COG1233">
    <property type="taxonomic scope" value="Bacteria"/>
</dbReference>
<dbReference type="PANTHER" id="PTHR43734">
    <property type="entry name" value="PHYTOENE DESATURASE"/>
    <property type="match status" value="1"/>
</dbReference>
<dbReference type="RefSeq" id="WP_052020119.1">
    <property type="nucleotide sequence ID" value="NZ_BAVZ01000004.1"/>
</dbReference>
<evidence type="ECO:0000256" key="3">
    <source>
        <dbReference type="ARBA" id="ARBA00023002"/>
    </source>
</evidence>
<evidence type="ECO:0000256" key="5">
    <source>
        <dbReference type="ARBA" id="ARBA00038194"/>
    </source>
</evidence>
<dbReference type="SUPFAM" id="SSF51905">
    <property type="entry name" value="FAD/NAD(P)-binding domain"/>
    <property type="match status" value="1"/>
</dbReference>
<evidence type="ECO:0000259" key="11">
    <source>
        <dbReference type="Pfam" id="PF01593"/>
    </source>
</evidence>
<dbReference type="GO" id="GO:0016491">
    <property type="term" value="F:oxidoreductase activity"/>
    <property type="evidence" value="ECO:0007669"/>
    <property type="project" value="UniProtKB-KW"/>
</dbReference>
<dbReference type="InterPro" id="IPR014105">
    <property type="entry name" value="Carotenoid/retinoid_OxRdtase"/>
</dbReference>
<evidence type="ECO:0000256" key="8">
    <source>
        <dbReference type="ARBA" id="ARBA00042619"/>
    </source>
</evidence>
<evidence type="ECO:0000256" key="4">
    <source>
        <dbReference type="ARBA" id="ARBA00037901"/>
    </source>
</evidence>
<keyword evidence="2 10" id="KW-0125">Carotenoid biosynthesis</keyword>
<evidence type="ECO:0000256" key="7">
    <source>
        <dbReference type="ARBA" id="ARBA00041900"/>
    </source>
</evidence>
<sequence>MKKKIVVIGGGLGGLSSAIRLAADGNEVIVLEKNERAGGKLNVRSGKGYSFDTGPSILTMPWVLEQLFSSAGRRLEDYMTLTRVEPQWRTFFENGVSLDISGDLPEMLKGLQDISPEDAQEFLSYLQYCQKMYDLNAKSFYSKSLSGLSDLRTHHSMKELMAMDPFRTMHQSTSRFIQNKHLRQLFDFFIMYIGSSPYAAPAVLSQLVYVQMGLGIYYVEGGMYNIAKGMLKLLAEQGVEVRTNAPVASINTKGSVATGVTLEDGTVIDADLIVSNLEAIPAYQTLVKEHSGSADTVKKLTKYAPTVSGLVLLLGVDKQYEQLLHHNFFFSSDPEKEFQQIFEQGIPADDPTIYIGVSSKSDPTQAPEGKENLFVLTHVPPLKPGESWEPLKEKYRDKVLTKLEMMGLSDLRSHIEFEYTFIPDDLQRLYGSNGGSIYGVVTDRKLNSGFKIPSKSDLIDNLYFVGGSTHPGGGVPMVTLSGQLTADLIKEHTARDSKGSNSSSAPAM</sequence>
<dbReference type="GO" id="GO:0016117">
    <property type="term" value="P:carotenoid biosynthetic process"/>
    <property type="evidence" value="ECO:0007669"/>
    <property type="project" value="UniProtKB-KW"/>
</dbReference>
<organism evidence="12 13">
    <name type="scientific">Paenibacillus pini JCM 16418</name>
    <dbReference type="NCBI Taxonomy" id="1236976"/>
    <lineage>
        <taxon>Bacteria</taxon>
        <taxon>Bacillati</taxon>
        <taxon>Bacillota</taxon>
        <taxon>Bacilli</taxon>
        <taxon>Bacillales</taxon>
        <taxon>Paenibacillaceae</taxon>
        <taxon>Paenibacillus</taxon>
    </lineage>
</organism>
<dbReference type="EMBL" id="BAVZ01000004">
    <property type="protein sequence ID" value="GAF07650.1"/>
    <property type="molecule type" value="Genomic_DNA"/>
</dbReference>
<dbReference type="Gene3D" id="3.50.50.60">
    <property type="entry name" value="FAD/NAD(P)-binding domain"/>
    <property type="match status" value="3"/>
</dbReference>
<dbReference type="NCBIfam" id="TIGR02734">
    <property type="entry name" value="crtI_fam"/>
    <property type="match status" value="1"/>
</dbReference>
<dbReference type="AlphaFoldDB" id="W7Y9I0"/>
<dbReference type="Proteomes" id="UP000019364">
    <property type="component" value="Unassembled WGS sequence"/>
</dbReference>
<comment type="caution">
    <text evidence="12">The sequence shown here is derived from an EMBL/GenBank/DDBJ whole genome shotgun (WGS) entry which is preliminary data.</text>
</comment>
<evidence type="ECO:0000256" key="6">
    <source>
        <dbReference type="ARBA" id="ARBA00039159"/>
    </source>
</evidence>
<dbReference type="InterPro" id="IPR036188">
    <property type="entry name" value="FAD/NAD-bd_sf"/>
</dbReference>
<comment type="catalytic activity">
    <reaction evidence="9">
        <text>all-trans-4,4'-diaponeurosporene + 2 AH2 + 2 O2 = 4,4'-diaponeurosporenal + 2 A + 3 H2O</text>
        <dbReference type="Rhea" id="RHEA:56104"/>
        <dbReference type="ChEBI" id="CHEBI:13193"/>
        <dbReference type="ChEBI" id="CHEBI:15377"/>
        <dbReference type="ChEBI" id="CHEBI:15379"/>
        <dbReference type="ChEBI" id="CHEBI:17499"/>
        <dbReference type="ChEBI" id="CHEBI:62743"/>
        <dbReference type="ChEBI" id="CHEBI:79065"/>
    </reaction>
</comment>
<evidence type="ECO:0000256" key="2">
    <source>
        <dbReference type="ARBA" id="ARBA00022746"/>
    </source>
</evidence>
<evidence type="ECO:0000313" key="13">
    <source>
        <dbReference type="Proteomes" id="UP000019364"/>
    </source>
</evidence>
<feature type="domain" description="Amine oxidase" evidence="11">
    <location>
        <begin position="12"/>
        <end position="489"/>
    </location>
</feature>
<protein>
    <recommendedName>
        <fullName evidence="6">4,4'-diaponeurosporene oxygenase</fullName>
    </recommendedName>
    <alternativeName>
        <fullName evidence="7">4,4'-diaponeurosporene oxidase</fullName>
    </alternativeName>
    <alternativeName>
        <fullName evidence="8">Carotenoid oxidase</fullName>
    </alternativeName>
</protein>
<comment type="cofactor">
    <cofactor evidence="1">
        <name>FAD</name>
        <dbReference type="ChEBI" id="CHEBI:57692"/>
    </cofactor>
</comment>
<evidence type="ECO:0000256" key="9">
    <source>
        <dbReference type="ARBA" id="ARBA00048532"/>
    </source>
</evidence>
<dbReference type="STRING" id="1236976.JCM16418_1678"/>
<dbReference type="OrthoDB" id="9814556at2"/>
<dbReference type="PANTHER" id="PTHR43734:SF7">
    <property type="entry name" value="4,4'-DIAPONEUROSPORENE OXYGENASE"/>
    <property type="match status" value="1"/>
</dbReference>
<name>W7Y9I0_9BACL</name>
<dbReference type="Pfam" id="PF01593">
    <property type="entry name" value="Amino_oxidase"/>
    <property type="match status" value="1"/>
</dbReference>
<evidence type="ECO:0000256" key="10">
    <source>
        <dbReference type="RuleBase" id="RU362075"/>
    </source>
</evidence>
<evidence type="ECO:0000313" key="12">
    <source>
        <dbReference type="EMBL" id="GAF07650.1"/>
    </source>
</evidence>
<proteinExistence type="inferred from homology"/>
<gene>
    <name evidence="12" type="ORF">JCM16418_1678</name>
</gene>
<dbReference type="InterPro" id="IPR002937">
    <property type="entry name" value="Amino_oxidase"/>
</dbReference>
<accession>W7Y9I0</accession>
<keyword evidence="3 10" id="KW-0560">Oxidoreductase</keyword>
<evidence type="ECO:0000256" key="1">
    <source>
        <dbReference type="ARBA" id="ARBA00001974"/>
    </source>
</evidence>
<comment type="pathway">
    <text evidence="4">Carotenoid biosynthesis; staphyloxanthin biosynthesis; staphyloxanthin from farnesyl diphosphate: step 3/5.</text>
</comment>
<comment type="similarity">
    <text evidence="5">Belongs to the carotenoid/retinoid oxidoreductase family. CrtP subfamily.</text>
</comment>